<feature type="transmembrane region" description="Helical" evidence="8">
    <location>
        <begin position="112"/>
        <end position="130"/>
    </location>
</feature>
<dbReference type="AlphaFoldDB" id="A0A4Z1EST5"/>
<feature type="transmembrane region" description="Helical" evidence="8">
    <location>
        <begin position="142"/>
        <end position="162"/>
    </location>
</feature>
<keyword evidence="6" id="KW-0325">Glycoprotein</keyword>
<gene>
    <name evidence="10" type="ORF">BPAE_0575g00010</name>
</gene>
<dbReference type="Pfam" id="PF07690">
    <property type="entry name" value="MFS_1"/>
    <property type="match status" value="1"/>
</dbReference>
<feature type="region of interest" description="Disordered" evidence="7">
    <location>
        <begin position="1"/>
        <end position="26"/>
    </location>
</feature>
<feature type="transmembrane region" description="Helical" evidence="8">
    <location>
        <begin position="199"/>
        <end position="218"/>
    </location>
</feature>
<evidence type="ECO:0000256" key="7">
    <source>
        <dbReference type="SAM" id="MobiDB-lite"/>
    </source>
</evidence>
<dbReference type="PROSITE" id="PS50850">
    <property type="entry name" value="MFS"/>
    <property type="match status" value="1"/>
</dbReference>
<evidence type="ECO:0000313" key="11">
    <source>
        <dbReference type="Proteomes" id="UP000297910"/>
    </source>
</evidence>
<feature type="transmembrane region" description="Helical" evidence="8">
    <location>
        <begin position="399"/>
        <end position="421"/>
    </location>
</feature>
<protein>
    <recommendedName>
        <fullName evidence="9">Major facilitator superfamily (MFS) profile domain-containing protein</fullName>
    </recommendedName>
</protein>
<dbReference type="SUPFAM" id="SSF103473">
    <property type="entry name" value="MFS general substrate transporter"/>
    <property type="match status" value="2"/>
</dbReference>
<dbReference type="PRINTS" id="PR01036">
    <property type="entry name" value="TCRTETB"/>
</dbReference>
<feature type="transmembrane region" description="Helical" evidence="8">
    <location>
        <begin position="81"/>
        <end position="100"/>
    </location>
</feature>
<evidence type="ECO:0000256" key="5">
    <source>
        <dbReference type="ARBA" id="ARBA00023136"/>
    </source>
</evidence>
<evidence type="ECO:0000256" key="1">
    <source>
        <dbReference type="ARBA" id="ARBA00004141"/>
    </source>
</evidence>
<keyword evidence="11" id="KW-1185">Reference proteome</keyword>
<feature type="transmembrane region" description="Helical" evidence="8">
    <location>
        <begin position="373"/>
        <end position="393"/>
    </location>
</feature>
<organism evidence="10 11">
    <name type="scientific">Botrytis paeoniae</name>
    <dbReference type="NCBI Taxonomy" id="278948"/>
    <lineage>
        <taxon>Eukaryota</taxon>
        <taxon>Fungi</taxon>
        <taxon>Dikarya</taxon>
        <taxon>Ascomycota</taxon>
        <taxon>Pezizomycotina</taxon>
        <taxon>Leotiomycetes</taxon>
        <taxon>Helotiales</taxon>
        <taxon>Sclerotiniaceae</taxon>
        <taxon>Botrytis</taxon>
    </lineage>
</organism>
<dbReference type="InterPro" id="IPR020846">
    <property type="entry name" value="MFS_dom"/>
</dbReference>
<evidence type="ECO:0000256" key="3">
    <source>
        <dbReference type="ARBA" id="ARBA00022692"/>
    </source>
</evidence>
<feature type="transmembrane region" description="Helical" evidence="8">
    <location>
        <begin position="433"/>
        <end position="459"/>
    </location>
</feature>
<dbReference type="Proteomes" id="UP000297910">
    <property type="component" value="Unassembled WGS sequence"/>
</dbReference>
<feature type="transmembrane region" description="Helical" evidence="8">
    <location>
        <begin position="512"/>
        <end position="531"/>
    </location>
</feature>
<dbReference type="GO" id="GO:0005886">
    <property type="term" value="C:plasma membrane"/>
    <property type="evidence" value="ECO:0007669"/>
    <property type="project" value="TreeGrafter"/>
</dbReference>
<keyword evidence="2" id="KW-0813">Transport</keyword>
<feature type="transmembrane region" description="Helical" evidence="8">
    <location>
        <begin position="169"/>
        <end position="193"/>
    </location>
</feature>
<sequence length="559" mass="60613">MEPRVEKQTELSALPKSSKGGERTQREIETQEEVEFKASWSFWCILVALSLFSFLSALDGTIITTSLPTIAREIGASGQQLYLWTAQCFFFASTVPQPLLGQVANIFGRRNPLLAAIVLFTLGSGLSGAARNPAMLIAGRTVQGLGASGLYVFADIIICDLVPPLYRGAYLSVFFTAAGLGSTVGPVIGGVLAEADWRWIFYLNIPIAVIGFFCLVLLLKVNYTRNATWLSALRRLDLLGALLFIPSVFSMLYALITGGVQYPWSSWRIILPLVLGISGSALFFIYQAIPSLCSAPSVPIRLFANRTSATGFLLMFFSSIILQAISYFLPVYFQAVKFKSPLLSGVYYLPFSLAILPFAGGGGWLLSKYGRYIPIHYAGFALLIIGSGLFSILDAESSSGQWVGFQIISSAGMALIFTTTLPSTLVPLPESDVAVATAIFSFTRSFGFVWGITIAGIVFNGQIDAHLSLVQDANIRGHLSSGAAYAFVSTDKFRQITDAITRSEVIELYSKALRVVWLVIVAVGLLAFFCIPMERHVELKASHATEYGMKEKPGTGSVS</sequence>
<dbReference type="InterPro" id="IPR036259">
    <property type="entry name" value="MFS_trans_sf"/>
</dbReference>
<dbReference type="EMBL" id="PQXI01000573">
    <property type="protein sequence ID" value="TGO15315.1"/>
    <property type="molecule type" value="Genomic_DNA"/>
</dbReference>
<dbReference type="GO" id="GO:0022857">
    <property type="term" value="F:transmembrane transporter activity"/>
    <property type="evidence" value="ECO:0007669"/>
    <property type="project" value="InterPro"/>
</dbReference>
<feature type="transmembrane region" description="Helical" evidence="8">
    <location>
        <begin position="40"/>
        <end position="58"/>
    </location>
</feature>
<feature type="domain" description="Major facilitator superfamily (MFS) profile" evidence="9">
    <location>
        <begin position="45"/>
        <end position="535"/>
    </location>
</feature>
<evidence type="ECO:0000256" key="4">
    <source>
        <dbReference type="ARBA" id="ARBA00022989"/>
    </source>
</evidence>
<dbReference type="InterPro" id="IPR011701">
    <property type="entry name" value="MFS"/>
</dbReference>
<evidence type="ECO:0000256" key="8">
    <source>
        <dbReference type="SAM" id="Phobius"/>
    </source>
</evidence>
<keyword evidence="4 8" id="KW-1133">Transmembrane helix</keyword>
<dbReference type="FunFam" id="1.20.1250.20:FF:000484">
    <property type="entry name" value="MFS general substrate transporter"/>
    <property type="match status" value="1"/>
</dbReference>
<feature type="transmembrane region" description="Helical" evidence="8">
    <location>
        <begin position="310"/>
        <end position="333"/>
    </location>
</feature>
<comment type="subcellular location">
    <subcellularLocation>
        <location evidence="1">Membrane</location>
        <topology evidence="1">Multi-pass membrane protein</topology>
    </subcellularLocation>
</comment>
<evidence type="ECO:0000256" key="2">
    <source>
        <dbReference type="ARBA" id="ARBA00022448"/>
    </source>
</evidence>
<evidence type="ECO:0000259" key="9">
    <source>
        <dbReference type="PROSITE" id="PS50850"/>
    </source>
</evidence>
<comment type="caution">
    <text evidence="10">The sequence shown here is derived from an EMBL/GenBank/DDBJ whole genome shotgun (WGS) entry which is preliminary data.</text>
</comment>
<feature type="transmembrane region" description="Helical" evidence="8">
    <location>
        <begin position="238"/>
        <end position="257"/>
    </location>
</feature>
<feature type="transmembrane region" description="Helical" evidence="8">
    <location>
        <begin position="345"/>
        <end position="366"/>
    </location>
</feature>
<dbReference type="PANTHER" id="PTHR23501:SF187">
    <property type="entry name" value="MAJOR FACILITATOR SUPERFAMILY (MFS) PROFILE DOMAIN-CONTAINING PROTEIN"/>
    <property type="match status" value="1"/>
</dbReference>
<evidence type="ECO:0000313" key="10">
    <source>
        <dbReference type="EMBL" id="TGO15315.1"/>
    </source>
</evidence>
<proteinExistence type="predicted"/>
<dbReference type="Gene3D" id="1.20.1250.20">
    <property type="entry name" value="MFS general substrate transporter like domains"/>
    <property type="match status" value="1"/>
</dbReference>
<keyword evidence="5 8" id="KW-0472">Membrane</keyword>
<evidence type="ECO:0000256" key="6">
    <source>
        <dbReference type="ARBA" id="ARBA00023180"/>
    </source>
</evidence>
<name>A0A4Z1EST5_9HELO</name>
<dbReference type="PANTHER" id="PTHR23501">
    <property type="entry name" value="MAJOR FACILITATOR SUPERFAMILY"/>
    <property type="match status" value="1"/>
</dbReference>
<keyword evidence="3 8" id="KW-0812">Transmembrane</keyword>
<dbReference type="Gene3D" id="1.20.1720.10">
    <property type="entry name" value="Multidrug resistance protein D"/>
    <property type="match status" value="1"/>
</dbReference>
<accession>A0A4Z1EST5</accession>
<reference evidence="10 11" key="1">
    <citation type="submission" date="2017-12" db="EMBL/GenBank/DDBJ databases">
        <title>Comparative genomics of Botrytis spp.</title>
        <authorList>
            <person name="Valero-Jimenez C.A."/>
            <person name="Tapia P."/>
            <person name="Veloso J."/>
            <person name="Silva-Moreno E."/>
            <person name="Staats M."/>
            <person name="Valdes J.H."/>
            <person name="Van Kan J.A.L."/>
        </authorList>
    </citation>
    <scope>NUCLEOTIDE SEQUENCE [LARGE SCALE GENOMIC DNA]</scope>
    <source>
        <strain evidence="10 11">Bp0003</strain>
    </source>
</reference>
<feature type="transmembrane region" description="Helical" evidence="8">
    <location>
        <begin position="269"/>
        <end position="289"/>
    </location>
</feature>